<comment type="caution">
    <text evidence="2">The sequence shown here is derived from an EMBL/GenBank/DDBJ whole genome shotgun (WGS) entry which is preliminary data.</text>
</comment>
<organism evidence="2 3">
    <name type="scientific">Ensete ventricosum</name>
    <name type="common">Abyssinian banana</name>
    <name type="synonym">Musa ensete</name>
    <dbReference type="NCBI Taxonomy" id="4639"/>
    <lineage>
        <taxon>Eukaryota</taxon>
        <taxon>Viridiplantae</taxon>
        <taxon>Streptophyta</taxon>
        <taxon>Embryophyta</taxon>
        <taxon>Tracheophyta</taxon>
        <taxon>Spermatophyta</taxon>
        <taxon>Magnoliopsida</taxon>
        <taxon>Liliopsida</taxon>
        <taxon>Zingiberales</taxon>
        <taxon>Musaceae</taxon>
        <taxon>Ensete</taxon>
    </lineage>
</organism>
<reference evidence="2 3" key="1">
    <citation type="submission" date="2022-12" db="EMBL/GenBank/DDBJ databases">
        <title>Chromosome-scale assembly of the Ensete ventricosum genome.</title>
        <authorList>
            <person name="Dussert Y."/>
            <person name="Stocks J."/>
            <person name="Wendawek A."/>
            <person name="Woldeyes F."/>
            <person name="Nichols R.A."/>
            <person name="Borrell J.S."/>
        </authorList>
    </citation>
    <scope>NUCLEOTIDE SEQUENCE [LARGE SCALE GENOMIC DNA]</scope>
    <source>
        <strain evidence="3">cv. Maze</strain>
        <tissue evidence="2">Seeds</tissue>
    </source>
</reference>
<sequence length="170" mass="19360">MTWVTPGLGPCIQTENPDYNVQWVIRSGYRIGFRLDLNRNKSEEGQERTNAVRSTRRTKRVSGSFSSLAFQRSSAGMWGLRSRAEDSEKRPRTRRRGSRRRWKSDRGRGPEELRTVEQYGDTVTASEMRPRKEAVSPVDTVRRRGRSEEAVIAEGDGKRGSMEGSPNKAV</sequence>
<dbReference type="EMBL" id="JAQQAF010000014">
    <property type="protein sequence ID" value="KAJ8456123.1"/>
    <property type="molecule type" value="Genomic_DNA"/>
</dbReference>
<evidence type="ECO:0000313" key="2">
    <source>
        <dbReference type="EMBL" id="KAJ8456123.1"/>
    </source>
</evidence>
<dbReference type="AlphaFoldDB" id="A0AAV8PT33"/>
<feature type="compositionally biased region" description="Polar residues" evidence="1">
    <location>
        <begin position="61"/>
        <end position="74"/>
    </location>
</feature>
<evidence type="ECO:0000256" key="1">
    <source>
        <dbReference type="SAM" id="MobiDB-lite"/>
    </source>
</evidence>
<feature type="region of interest" description="Disordered" evidence="1">
    <location>
        <begin position="41"/>
        <end position="170"/>
    </location>
</feature>
<gene>
    <name evidence="2" type="ORF">OPV22_034780</name>
</gene>
<keyword evidence="3" id="KW-1185">Reference proteome</keyword>
<name>A0AAV8PT33_ENSVE</name>
<accession>A0AAV8PT33</accession>
<proteinExistence type="predicted"/>
<feature type="compositionally biased region" description="Basic and acidic residues" evidence="1">
    <location>
        <begin position="128"/>
        <end position="161"/>
    </location>
</feature>
<evidence type="ECO:0000313" key="3">
    <source>
        <dbReference type="Proteomes" id="UP001222027"/>
    </source>
</evidence>
<protein>
    <submittedName>
        <fullName evidence="2">Uncharacterized protein</fullName>
    </submittedName>
</protein>
<feature type="compositionally biased region" description="Basic residues" evidence="1">
    <location>
        <begin position="91"/>
        <end position="103"/>
    </location>
</feature>
<feature type="compositionally biased region" description="Basic and acidic residues" evidence="1">
    <location>
        <begin position="104"/>
        <end position="115"/>
    </location>
</feature>
<dbReference type="Proteomes" id="UP001222027">
    <property type="component" value="Unassembled WGS sequence"/>
</dbReference>